<organism evidence="1 2">
    <name type="scientific">Sitophilus oryzae</name>
    <name type="common">Rice weevil</name>
    <name type="synonym">Curculio oryzae</name>
    <dbReference type="NCBI Taxonomy" id="7048"/>
    <lineage>
        <taxon>Eukaryota</taxon>
        <taxon>Metazoa</taxon>
        <taxon>Ecdysozoa</taxon>
        <taxon>Arthropoda</taxon>
        <taxon>Hexapoda</taxon>
        <taxon>Insecta</taxon>
        <taxon>Pterygota</taxon>
        <taxon>Neoptera</taxon>
        <taxon>Endopterygota</taxon>
        <taxon>Coleoptera</taxon>
        <taxon>Polyphaga</taxon>
        <taxon>Cucujiformia</taxon>
        <taxon>Curculionidae</taxon>
        <taxon>Dryophthorinae</taxon>
        <taxon>Sitophilus</taxon>
    </lineage>
</organism>
<dbReference type="RefSeq" id="XP_030765368.1">
    <property type="nucleotide sequence ID" value="XM_030909508.1"/>
</dbReference>
<dbReference type="KEGG" id="soy:115889500"/>
<keyword evidence="1" id="KW-1185">Reference proteome</keyword>
<sequence>MSNLFENANFANISHREAAFLNELDSLKINNDEVLKSQSNTSTSNPKDLCISSFEDVIFAAKDQKSKNYELIREERSCVRDTNKISKSIQSLIETKMKLDEDSNIEMSELKNTMSILKKVVKKYATNFRIYINSVEETTADIFRAQVTVENIDGSKSFHITVNRKEREIIDVNSLSTEELKNIKNDLYMQNGFNIGLLLQFLK</sequence>
<evidence type="ECO:0000313" key="1">
    <source>
        <dbReference type="Proteomes" id="UP000504635"/>
    </source>
</evidence>
<dbReference type="GeneID" id="115889500"/>
<reference evidence="2" key="1">
    <citation type="submission" date="2025-08" db="UniProtKB">
        <authorList>
            <consortium name="RefSeq"/>
        </authorList>
    </citation>
    <scope>IDENTIFICATION</scope>
    <source>
        <tissue evidence="2">Gonads</tissue>
    </source>
</reference>
<accession>A0A6J2YN08</accession>
<evidence type="ECO:0000313" key="2">
    <source>
        <dbReference type="RefSeq" id="XP_030765368.1"/>
    </source>
</evidence>
<protein>
    <submittedName>
        <fullName evidence="2">Uncharacterized protein LOC115889500</fullName>
    </submittedName>
</protein>
<name>A0A6J2YN08_SITOR</name>
<dbReference type="InParanoid" id="A0A6J2YN08"/>
<dbReference type="AlphaFoldDB" id="A0A6J2YN08"/>
<proteinExistence type="predicted"/>
<dbReference type="Proteomes" id="UP000504635">
    <property type="component" value="Unplaced"/>
</dbReference>
<gene>
    <name evidence="2" type="primary">LOC115889500</name>
</gene>